<dbReference type="PROSITE" id="PS51257">
    <property type="entry name" value="PROKAR_LIPOPROTEIN"/>
    <property type="match status" value="1"/>
</dbReference>
<keyword evidence="4" id="KW-1185">Reference proteome</keyword>
<dbReference type="InterPro" id="IPR012347">
    <property type="entry name" value="Ferritin-like"/>
</dbReference>
<reference evidence="3 4" key="1">
    <citation type="submission" date="2019-10" db="EMBL/GenBank/DDBJ databases">
        <title>Whole genome shotgun sequence of Acrocarpospora corrugata NBRC 13972.</title>
        <authorList>
            <person name="Ichikawa N."/>
            <person name="Kimura A."/>
            <person name="Kitahashi Y."/>
            <person name="Komaki H."/>
            <person name="Oguchi A."/>
        </authorList>
    </citation>
    <scope>NUCLEOTIDE SEQUENCE [LARGE SCALE GENOMIC DNA]</scope>
    <source>
        <strain evidence="3 4">NBRC 13972</strain>
    </source>
</reference>
<dbReference type="EMBL" id="BLAD01000081">
    <property type="protein sequence ID" value="GES04383.1"/>
    <property type="molecule type" value="Genomic_DNA"/>
</dbReference>
<name>A0A5M3WB43_9ACTN</name>
<evidence type="ECO:0000256" key="1">
    <source>
        <dbReference type="SAM" id="SignalP"/>
    </source>
</evidence>
<dbReference type="AlphaFoldDB" id="A0A5M3WB43"/>
<feature type="domain" description="DUF305" evidence="2">
    <location>
        <begin position="27"/>
        <end position="165"/>
    </location>
</feature>
<evidence type="ECO:0000259" key="2">
    <source>
        <dbReference type="Pfam" id="PF03713"/>
    </source>
</evidence>
<comment type="caution">
    <text evidence="3">The sequence shown here is derived from an EMBL/GenBank/DDBJ whole genome shotgun (WGS) entry which is preliminary data.</text>
</comment>
<evidence type="ECO:0000313" key="3">
    <source>
        <dbReference type="EMBL" id="GES04383.1"/>
    </source>
</evidence>
<feature type="signal peptide" evidence="1">
    <location>
        <begin position="1"/>
        <end position="23"/>
    </location>
</feature>
<dbReference type="Proteomes" id="UP000334990">
    <property type="component" value="Unassembled WGS sequence"/>
</dbReference>
<dbReference type="InterPro" id="IPR005183">
    <property type="entry name" value="DUF305_CopM-like"/>
</dbReference>
<evidence type="ECO:0000313" key="4">
    <source>
        <dbReference type="Proteomes" id="UP000334990"/>
    </source>
</evidence>
<dbReference type="PANTHER" id="PTHR36933">
    <property type="entry name" value="SLL0788 PROTEIN"/>
    <property type="match status" value="1"/>
</dbReference>
<accession>A0A5M3WB43</accession>
<dbReference type="Pfam" id="PF03713">
    <property type="entry name" value="DUF305"/>
    <property type="match status" value="1"/>
</dbReference>
<feature type="chain" id="PRO_5024377059" description="DUF305 domain-containing protein" evidence="1">
    <location>
        <begin position="24"/>
        <end position="168"/>
    </location>
</feature>
<dbReference type="Gene3D" id="1.20.1260.10">
    <property type="match status" value="1"/>
</dbReference>
<gene>
    <name evidence="3" type="ORF">Acor_64510</name>
</gene>
<sequence>MRWAKILAFAAFLAVGCSGTADAEDPDVRFSLEMITHHRQTLKLADMVKGRSTDTFVTGLATKLRTGERTEIDVMSNWLTMWNMPLPKGATYQMTGSATTADFTALQSRTGPEFDQMWLTTLSKHLTTGVMMAQIVVATGDHAPTGDLARRIVREQRQEIADIGQHLT</sequence>
<dbReference type="PANTHER" id="PTHR36933:SF1">
    <property type="entry name" value="SLL0788 PROTEIN"/>
    <property type="match status" value="1"/>
</dbReference>
<keyword evidence="1" id="KW-0732">Signal</keyword>
<organism evidence="3 4">
    <name type="scientific">Acrocarpospora corrugata</name>
    <dbReference type="NCBI Taxonomy" id="35763"/>
    <lineage>
        <taxon>Bacteria</taxon>
        <taxon>Bacillati</taxon>
        <taxon>Actinomycetota</taxon>
        <taxon>Actinomycetes</taxon>
        <taxon>Streptosporangiales</taxon>
        <taxon>Streptosporangiaceae</taxon>
        <taxon>Acrocarpospora</taxon>
    </lineage>
</organism>
<protein>
    <recommendedName>
        <fullName evidence="2">DUF305 domain-containing protein</fullName>
    </recommendedName>
</protein>
<proteinExistence type="predicted"/>